<dbReference type="EMBL" id="LGRX02019683">
    <property type="protein sequence ID" value="KAK3258262.1"/>
    <property type="molecule type" value="Genomic_DNA"/>
</dbReference>
<protein>
    <submittedName>
        <fullName evidence="2">Uncharacterized protein</fullName>
    </submittedName>
</protein>
<accession>A0AAE0FE98</accession>
<proteinExistence type="predicted"/>
<feature type="compositionally biased region" description="Basic and acidic residues" evidence="1">
    <location>
        <begin position="95"/>
        <end position="104"/>
    </location>
</feature>
<gene>
    <name evidence="2" type="ORF">CYMTET_32688</name>
</gene>
<evidence type="ECO:0000313" key="3">
    <source>
        <dbReference type="Proteomes" id="UP001190700"/>
    </source>
</evidence>
<dbReference type="AlphaFoldDB" id="A0AAE0FE98"/>
<comment type="caution">
    <text evidence="2">The sequence shown here is derived from an EMBL/GenBank/DDBJ whole genome shotgun (WGS) entry which is preliminary data.</text>
</comment>
<feature type="compositionally biased region" description="Gly residues" evidence="1">
    <location>
        <begin position="81"/>
        <end position="94"/>
    </location>
</feature>
<feature type="region of interest" description="Disordered" evidence="1">
    <location>
        <begin position="68"/>
        <end position="112"/>
    </location>
</feature>
<evidence type="ECO:0000256" key="1">
    <source>
        <dbReference type="SAM" id="MobiDB-lite"/>
    </source>
</evidence>
<dbReference type="Gene3D" id="2.30.30.140">
    <property type="match status" value="1"/>
</dbReference>
<organism evidence="2 3">
    <name type="scientific">Cymbomonas tetramitiformis</name>
    <dbReference type="NCBI Taxonomy" id="36881"/>
    <lineage>
        <taxon>Eukaryota</taxon>
        <taxon>Viridiplantae</taxon>
        <taxon>Chlorophyta</taxon>
        <taxon>Pyramimonadophyceae</taxon>
        <taxon>Pyramimonadales</taxon>
        <taxon>Pyramimonadaceae</taxon>
        <taxon>Cymbomonas</taxon>
    </lineage>
</organism>
<sequence length="423" mass="46515">MLQLRASMESDATSHGGAEALRAKLAFIEEKVYAGSHGLVSDSVLTKWLKEFDAQKSKALMNSHGKATAKVSTFRDRQGGKGKGAMGGGAGKGEAGVDGRRDRAVSQNGRMGTSEEATARILAVVAMLSHFTSRNPELMQRMRCLWILLDLNGIEVQARVKVYWPQDDAWYTGTVGGTESGGLTHIDYCDGGQEDLDMSQERYEVVLPAVQEGVAYVVFAFVTFGRPETGVSMRREHISITDGDVFVGLRREKGRGHVRLRRRLTISAAGVAGLVRLMQRWQQVANMSSGVDSTAAVSNHKRLLTKSNWESEHIMPSSLLIRYVNLQITSLADGAAETSMGWWSESVRCGEETYHGLLGKGGGGGDGTERWRERRRRWGRWGGGEVVPWAEWWSKSARLQRKLAIGCRSECEIAAETCHALPK</sequence>
<name>A0AAE0FE98_9CHLO</name>
<keyword evidence="3" id="KW-1185">Reference proteome</keyword>
<dbReference type="Proteomes" id="UP001190700">
    <property type="component" value="Unassembled WGS sequence"/>
</dbReference>
<evidence type="ECO:0000313" key="2">
    <source>
        <dbReference type="EMBL" id="KAK3258262.1"/>
    </source>
</evidence>
<reference evidence="2 3" key="1">
    <citation type="journal article" date="2015" name="Genome Biol. Evol.">
        <title>Comparative Genomics of a Bacterivorous Green Alga Reveals Evolutionary Causalities and Consequences of Phago-Mixotrophic Mode of Nutrition.</title>
        <authorList>
            <person name="Burns J.A."/>
            <person name="Paasch A."/>
            <person name="Narechania A."/>
            <person name="Kim E."/>
        </authorList>
    </citation>
    <scope>NUCLEOTIDE SEQUENCE [LARGE SCALE GENOMIC DNA]</scope>
    <source>
        <strain evidence="2 3">PLY_AMNH</strain>
    </source>
</reference>